<dbReference type="InterPro" id="IPR043141">
    <property type="entry name" value="Ribosomal_uL10-like_sf"/>
</dbReference>
<sequence>MERQKKEKVVEELKEKLSQLDSMFLAEYSGTNMAQMTRLRRELRNVDVEFNVVKNNLLKIAAAGTKAEVLQDQFFGPNAIICIRKDPTSAAKVMAGLAKDLPHLKLKAGFLGTKAISADEILKLATLPSKDALVGKLLGLLQGMPQRLLYVLSGNTNKLMMTLNSIKIQKEQA</sequence>
<dbReference type="GO" id="GO:0005840">
    <property type="term" value="C:ribosome"/>
    <property type="evidence" value="ECO:0007669"/>
    <property type="project" value="UniProtKB-KW"/>
</dbReference>
<protein>
    <recommendedName>
        <fullName evidence="5 6">Large ribosomal subunit protein uL10</fullName>
    </recommendedName>
</protein>
<evidence type="ECO:0000256" key="2">
    <source>
        <dbReference type="ARBA" id="ARBA00008889"/>
    </source>
</evidence>
<evidence type="ECO:0000313" key="8">
    <source>
        <dbReference type="Proteomes" id="UP000777265"/>
    </source>
</evidence>
<reference evidence="7" key="2">
    <citation type="submission" date="2020-01" db="EMBL/GenBank/DDBJ databases">
        <authorList>
            <person name="Campanaro S."/>
        </authorList>
    </citation>
    <scope>NUCLEOTIDE SEQUENCE</scope>
    <source>
        <strain evidence="7">AS06rmzACSIP_7</strain>
    </source>
</reference>
<keyword evidence="3 6" id="KW-0689">Ribosomal protein</keyword>
<comment type="caution">
    <text evidence="7">The sequence shown here is derived from an EMBL/GenBank/DDBJ whole genome shotgun (WGS) entry which is preliminary data.</text>
</comment>
<name>A0A971M2G4_9BACT</name>
<dbReference type="InterPro" id="IPR022973">
    <property type="entry name" value="Ribosomal_uL10_bac"/>
</dbReference>
<evidence type="ECO:0000256" key="6">
    <source>
        <dbReference type="HAMAP-Rule" id="MF_00362"/>
    </source>
</evidence>
<comment type="function">
    <text evidence="1 6">Forms part of the ribosomal stalk, playing a central role in the interaction of the ribosome with GTP-bound translation factors.</text>
</comment>
<keyword evidence="4 6" id="KW-0687">Ribonucleoprotein</keyword>
<organism evidence="7 8">
    <name type="scientific">Syntrophorhabdus aromaticivorans</name>
    <dbReference type="NCBI Taxonomy" id="328301"/>
    <lineage>
        <taxon>Bacteria</taxon>
        <taxon>Pseudomonadati</taxon>
        <taxon>Thermodesulfobacteriota</taxon>
        <taxon>Syntrophorhabdia</taxon>
        <taxon>Syntrophorhabdales</taxon>
        <taxon>Syntrophorhabdaceae</taxon>
        <taxon>Syntrophorhabdus</taxon>
    </lineage>
</organism>
<dbReference type="Pfam" id="PF00466">
    <property type="entry name" value="Ribosomal_L10"/>
    <property type="match status" value="1"/>
</dbReference>
<reference evidence="7" key="1">
    <citation type="journal article" date="2020" name="Biotechnol. Biofuels">
        <title>New insights from the biogas microbiome by comprehensive genome-resolved metagenomics of nearly 1600 species originating from multiple anaerobic digesters.</title>
        <authorList>
            <person name="Campanaro S."/>
            <person name="Treu L."/>
            <person name="Rodriguez-R L.M."/>
            <person name="Kovalovszki A."/>
            <person name="Ziels R.M."/>
            <person name="Maus I."/>
            <person name="Zhu X."/>
            <person name="Kougias P.G."/>
            <person name="Basile A."/>
            <person name="Luo G."/>
            <person name="Schluter A."/>
            <person name="Konstantinidis K.T."/>
            <person name="Angelidaki I."/>
        </authorList>
    </citation>
    <scope>NUCLEOTIDE SEQUENCE</scope>
    <source>
        <strain evidence="7">AS06rmzACSIP_7</strain>
    </source>
</reference>
<dbReference type="HAMAP" id="MF_00362">
    <property type="entry name" value="Ribosomal_uL10"/>
    <property type="match status" value="1"/>
</dbReference>
<dbReference type="InterPro" id="IPR047865">
    <property type="entry name" value="Ribosomal_uL10_bac_type"/>
</dbReference>
<evidence type="ECO:0000313" key="7">
    <source>
        <dbReference type="EMBL" id="NLW34600.1"/>
    </source>
</evidence>
<dbReference type="GO" id="GO:0006412">
    <property type="term" value="P:translation"/>
    <property type="evidence" value="ECO:0007669"/>
    <property type="project" value="UniProtKB-UniRule"/>
</dbReference>
<dbReference type="PANTHER" id="PTHR11560">
    <property type="entry name" value="39S RIBOSOMAL PROTEIN L10, MITOCHONDRIAL"/>
    <property type="match status" value="1"/>
</dbReference>
<evidence type="ECO:0000256" key="4">
    <source>
        <dbReference type="ARBA" id="ARBA00023274"/>
    </source>
</evidence>
<gene>
    <name evidence="6" type="primary">rplJ</name>
    <name evidence="7" type="ORF">GXY80_03830</name>
</gene>
<keyword evidence="6" id="KW-0699">rRNA-binding</keyword>
<accession>A0A971M2G4</accession>
<comment type="subunit">
    <text evidence="6">Part of the ribosomal stalk of the 50S ribosomal subunit. The N-terminus interacts with L11 and the large rRNA to form the base of the stalk. The C-terminus forms an elongated spine to which L12 dimers bind in a sequential fashion forming a multimeric L10(L12)X complex.</text>
</comment>
<dbReference type="GO" id="GO:1990904">
    <property type="term" value="C:ribonucleoprotein complex"/>
    <property type="evidence" value="ECO:0007669"/>
    <property type="project" value="UniProtKB-KW"/>
</dbReference>
<proteinExistence type="inferred from homology"/>
<evidence type="ECO:0000256" key="5">
    <source>
        <dbReference type="ARBA" id="ARBA00035202"/>
    </source>
</evidence>
<dbReference type="SUPFAM" id="SSF160369">
    <property type="entry name" value="Ribosomal protein L10-like"/>
    <property type="match status" value="1"/>
</dbReference>
<evidence type="ECO:0000256" key="3">
    <source>
        <dbReference type="ARBA" id="ARBA00022980"/>
    </source>
</evidence>
<dbReference type="GO" id="GO:0070180">
    <property type="term" value="F:large ribosomal subunit rRNA binding"/>
    <property type="evidence" value="ECO:0007669"/>
    <property type="project" value="UniProtKB-UniRule"/>
</dbReference>
<dbReference type="EMBL" id="JAAYEE010000069">
    <property type="protein sequence ID" value="NLW34600.1"/>
    <property type="molecule type" value="Genomic_DNA"/>
</dbReference>
<keyword evidence="6" id="KW-0694">RNA-binding</keyword>
<comment type="similarity">
    <text evidence="2 6">Belongs to the universal ribosomal protein uL10 family.</text>
</comment>
<dbReference type="CDD" id="cd05797">
    <property type="entry name" value="Ribosomal_L10"/>
    <property type="match status" value="1"/>
</dbReference>
<dbReference type="InterPro" id="IPR001790">
    <property type="entry name" value="Ribosomal_uL10"/>
</dbReference>
<dbReference type="Proteomes" id="UP000777265">
    <property type="component" value="Unassembled WGS sequence"/>
</dbReference>
<dbReference type="Gene3D" id="3.30.70.1730">
    <property type="match status" value="1"/>
</dbReference>
<dbReference type="NCBIfam" id="NF000955">
    <property type="entry name" value="PRK00099.1-1"/>
    <property type="match status" value="1"/>
</dbReference>
<evidence type="ECO:0000256" key="1">
    <source>
        <dbReference type="ARBA" id="ARBA00002633"/>
    </source>
</evidence>
<dbReference type="AlphaFoldDB" id="A0A971M2G4"/>
<dbReference type="Gene3D" id="6.10.250.290">
    <property type="match status" value="1"/>
</dbReference>